<organism evidence="3 4">
    <name type="scientific">Belnapia mucosa</name>
    <dbReference type="NCBI Taxonomy" id="2804532"/>
    <lineage>
        <taxon>Bacteria</taxon>
        <taxon>Pseudomonadati</taxon>
        <taxon>Pseudomonadota</taxon>
        <taxon>Alphaproteobacteria</taxon>
        <taxon>Acetobacterales</taxon>
        <taxon>Roseomonadaceae</taxon>
        <taxon>Belnapia</taxon>
    </lineage>
</organism>
<protein>
    <submittedName>
        <fullName evidence="3">Uncharacterized protein</fullName>
    </submittedName>
</protein>
<evidence type="ECO:0000313" key="4">
    <source>
        <dbReference type="Proteomes" id="UP000606490"/>
    </source>
</evidence>
<name>A0ABS1VBW5_9PROT</name>
<dbReference type="Proteomes" id="UP000606490">
    <property type="component" value="Unassembled WGS sequence"/>
</dbReference>
<gene>
    <name evidence="3" type="ORF">JMJ55_27835</name>
</gene>
<feature type="region of interest" description="Disordered" evidence="1">
    <location>
        <begin position="213"/>
        <end position="254"/>
    </location>
</feature>
<reference evidence="3 4" key="1">
    <citation type="submission" date="2021-01" db="EMBL/GenBank/DDBJ databases">
        <title>Belnapia mucosa sp. nov. and Belnapia arida sp. nov., isolated from the Tabernas Desert (Almeria, Spain).</title>
        <authorList>
            <person name="Molina-Menor E."/>
            <person name="Vidal-Verdu A."/>
            <person name="Calonge A."/>
            <person name="Satari L."/>
            <person name="Pereto Magraner J."/>
            <person name="Porcar Miralles M."/>
        </authorList>
    </citation>
    <scope>NUCLEOTIDE SEQUENCE [LARGE SCALE GENOMIC DNA]</scope>
    <source>
        <strain evidence="3 4">T6</strain>
    </source>
</reference>
<proteinExistence type="predicted"/>
<feature type="compositionally biased region" description="Low complexity" evidence="1">
    <location>
        <begin position="236"/>
        <end position="254"/>
    </location>
</feature>
<dbReference type="RefSeq" id="WP_202828871.1">
    <property type="nucleotide sequence ID" value="NZ_JAEUXJ010000027.1"/>
</dbReference>
<dbReference type="EMBL" id="JAEUXJ010000027">
    <property type="protein sequence ID" value="MBL6459138.1"/>
    <property type="molecule type" value="Genomic_DNA"/>
</dbReference>
<feature type="transmembrane region" description="Helical" evidence="2">
    <location>
        <begin position="128"/>
        <end position="148"/>
    </location>
</feature>
<feature type="compositionally biased region" description="Basic and acidic residues" evidence="1">
    <location>
        <begin position="219"/>
        <end position="235"/>
    </location>
</feature>
<feature type="transmembrane region" description="Helical" evidence="2">
    <location>
        <begin position="85"/>
        <end position="108"/>
    </location>
</feature>
<feature type="transmembrane region" description="Helical" evidence="2">
    <location>
        <begin position="169"/>
        <end position="186"/>
    </location>
</feature>
<feature type="region of interest" description="Disordered" evidence="1">
    <location>
        <begin position="1"/>
        <end position="24"/>
    </location>
</feature>
<sequence>MDGATADTAGQHGKSSLANVAAPPKPASMIPAAGQGGAAMPRPRALTFVAREFREMVPPTLFFLVGFNLVVLTGHLLIDDYRRQLFNYMVATTTALVVGKSVLLANALPFLRRFDGAPLVAPILFKTLVYFTVVLVVRFVEELVEYWIGGGSLSGTLRYVQEHFAWQRFAAVQIWIFILFLVFTTATELDELLGKGELRRILFGRSAANRRLTRRQRMRTSEEPPDRTSSAREGKACGAAGAAQAAPKPTGGVT</sequence>
<evidence type="ECO:0000256" key="1">
    <source>
        <dbReference type="SAM" id="MobiDB-lite"/>
    </source>
</evidence>
<feature type="transmembrane region" description="Helical" evidence="2">
    <location>
        <begin position="61"/>
        <end position="78"/>
    </location>
</feature>
<evidence type="ECO:0000256" key="2">
    <source>
        <dbReference type="SAM" id="Phobius"/>
    </source>
</evidence>
<keyword evidence="4" id="KW-1185">Reference proteome</keyword>
<comment type="caution">
    <text evidence="3">The sequence shown here is derived from an EMBL/GenBank/DDBJ whole genome shotgun (WGS) entry which is preliminary data.</text>
</comment>
<keyword evidence="2" id="KW-0812">Transmembrane</keyword>
<keyword evidence="2" id="KW-1133">Transmembrane helix</keyword>
<keyword evidence="2" id="KW-0472">Membrane</keyword>
<accession>A0ABS1VBW5</accession>
<evidence type="ECO:0000313" key="3">
    <source>
        <dbReference type="EMBL" id="MBL6459138.1"/>
    </source>
</evidence>